<evidence type="ECO:0000313" key="7">
    <source>
        <dbReference type="EMBL" id="MFE8698647.1"/>
    </source>
</evidence>
<evidence type="ECO:0000259" key="6">
    <source>
        <dbReference type="Pfam" id="PF01979"/>
    </source>
</evidence>
<dbReference type="SUPFAM" id="SSF51338">
    <property type="entry name" value="Composite domain of metallo-dependent hydrolases"/>
    <property type="match status" value="1"/>
</dbReference>
<keyword evidence="8" id="KW-1185">Reference proteome</keyword>
<feature type="domain" description="Amidohydrolase-related" evidence="6">
    <location>
        <begin position="54"/>
        <end position="382"/>
    </location>
</feature>
<evidence type="ECO:0000256" key="1">
    <source>
        <dbReference type="ARBA" id="ARBA00010716"/>
    </source>
</evidence>
<dbReference type="Pfam" id="PF01979">
    <property type="entry name" value="Amidohydro_1"/>
    <property type="match status" value="1"/>
</dbReference>
<comment type="similarity">
    <text evidence="1 5">Belongs to the metallo-dependent hydrolases superfamily. NagA family.</text>
</comment>
<dbReference type="SUPFAM" id="SSF51556">
    <property type="entry name" value="Metallo-dependent hydrolases"/>
    <property type="match status" value="1"/>
</dbReference>
<evidence type="ECO:0000256" key="4">
    <source>
        <dbReference type="ARBA" id="ARBA00023277"/>
    </source>
</evidence>
<dbReference type="PANTHER" id="PTHR11113:SF14">
    <property type="entry name" value="N-ACETYLGLUCOSAMINE-6-PHOSPHATE DEACETYLASE"/>
    <property type="match status" value="1"/>
</dbReference>
<keyword evidence="2" id="KW-0479">Metal-binding</keyword>
<comment type="caution">
    <text evidence="7">The sequence shown here is derived from an EMBL/GenBank/DDBJ whole genome shotgun (WGS) entry which is preliminary data.</text>
</comment>
<name>A0ABW6K4Y2_9BACI</name>
<protein>
    <submittedName>
        <fullName evidence="7">N-acetylglucosamine-6-phosphate deacetylase</fullName>
        <ecNumber evidence="7">3.5.1.25</ecNumber>
    </submittedName>
</protein>
<dbReference type="NCBIfam" id="TIGR00221">
    <property type="entry name" value="nagA"/>
    <property type="match status" value="1"/>
</dbReference>
<dbReference type="InterPro" id="IPR006680">
    <property type="entry name" value="Amidohydro-rel"/>
</dbReference>
<reference evidence="7 8" key="1">
    <citation type="submission" date="2024-08" db="EMBL/GenBank/DDBJ databases">
        <title>Two novel Cytobacillus novel species.</title>
        <authorList>
            <person name="Liu G."/>
        </authorList>
    </citation>
    <scope>NUCLEOTIDE SEQUENCE [LARGE SCALE GENOMIC DNA]</scope>
    <source>
        <strain evidence="7 8">FJAT-53684</strain>
    </source>
</reference>
<dbReference type="PANTHER" id="PTHR11113">
    <property type="entry name" value="N-ACETYLGLUCOSAMINE-6-PHOSPHATE DEACETYLASE"/>
    <property type="match status" value="1"/>
</dbReference>
<dbReference type="Gene3D" id="3.20.20.140">
    <property type="entry name" value="Metal-dependent hydrolases"/>
    <property type="match status" value="1"/>
</dbReference>
<dbReference type="EMBL" id="JBIACJ010000018">
    <property type="protein sequence ID" value="MFE8698647.1"/>
    <property type="molecule type" value="Genomic_DNA"/>
</dbReference>
<dbReference type="PIRSF" id="PIRSF038994">
    <property type="entry name" value="NagA"/>
    <property type="match status" value="1"/>
</dbReference>
<dbReference type="InterPro" id="IPR003764">
    <property type="entry name" value="GlcNAc_6-P_deAcase"/>
</dbReference>
<gene>
    <name evidence="7" type="primary">nagA</name>
    <name evidence="7" type="ORF">ACFYKT_20350</name>
</gene>
<dbReference type="Proteomes" id="UP001601058">
    <property type="component" value="Unassembled WGS sequence"/>
</dbReference>
<evidence type="ECO:0000256" key="2">
    <source>
        <dbReference type="ARBA" id="ARBA00022723"/>
    </source>
</evidence>
<keyword evidence="3 5" id="KW-0378">Hydrolase</keyword>
<keyword evidence="4 5" id="KW-0119">Carbohydrate metabolism</keyword>
<evidence type="ECO:0000256" key="5">
    <source>
        <dbReference type="PIRNR" id="PIRNR038994"/>
    </source>
</evidence>
<organism evidence="7 8">
    <name type="scientific">Cytobacillus mangrovibacter</name>
    <dbReference type="NCBI Taxonomy" id="3299024"/>
    <lineage>
        <taxon>Bacteria</taxon>
        <taxon>Bacillati</taxon>
        <taxon>Bacillota</taxon>
        <taxon>Bacilli</taxon>
        <taxon>Bacillales</taxon>
        <taxon>Bacillaceae</taxon>
        <taxon>Cytobacillus</taxon>
    </lineage>
</organism>
<dbReference type="InterPro" id="IPR032466">
    <property type="entry name" value="Metal_Hydrolase"/>
</dbReference>
<dbReference type="Gene3D" id="2.30.40.10">
    <property type="entry name" value="Urease, subunit C, domain 1"/>
    <property type="match status" value="1"/>
</dbReference>
<evidence type="ECO:0000256" key="3">
    <source>
        <dbReference type="ARBA" id="ARBA00022801"/>
    </source>
</evidence>
<dbReference type="EC" id="3.5.1.25" evidence="7"/>
<proteinExistence type="inferred from homology"/>
<dbReference type="InterPro" id="IPR011059">
    <property type="entry name" value="Metal-dep_hydrolase_composite"/>
</dbReference>
<sequence length="386" mass="42205">MERKTLISNVTIVNDDQEQFVGDIFIKNGKIEAIGNNLEVDANEHVDGTSKGWIVFPGFIDVHIHGSAGFDTMDGTEETLRGMARSLIKEGTTSYLATTMTQSIDAIEAALENISHFQSNEDEAELLGIHVEGPYISRKWAGAQPVEHIIDPSIDQFNYWQKLSGNRIKQITVAPEARNGFEFVETISKAGILVSIGHSDATAEEVQRAVVLGAKQATHLFNGMRPFHHREPGIVGAVLLEEQVKTEVIADFLHSHPAALKLSFRLKGAHGIIMITDAMRAKGLPYGDYDLGGQTVHVTEKGAHLSNGALAGSVLTMDQAVRNIRKVTNCSLQELVSMSSTNAAKQLRLPNKGYIAEGSDADLVILDKELNVQKTICRGRIVFEKQ</sequence>
<dbReference type="CDD" id="cd00854">
    <property type="entry name" value="NagA"/>
    <property type="match status" value="1"/>
</dbReference>
<evidence type="ECO:0000313" key="8">
    <source>
        <dbReference type="Proteomes" id="UP001601058"/>
    </source>
</evidence>
<dbReference type="GO" id="GO:0008448">
    <property type="term" value="F:N-acetylglucosamine-6-phosphate deacetylase activity"/>
    <property type="evidence" value="ECO:0007669"/>
    <property type="project" value="UniProtKB-EC"/>
</dbReference>
<dbReference type="RefSeq" id="WP_389223373.1">
    <property type="nucleotide sequence ID" value="NZ_JBIACJ010000018.1"/>
</dbReference>
<accession>A0ABW6K4Y2</accession>